<proteinExistence type="predicted"/>
<dbReference type="STRING" id="1834516.BL253_26370"/>
<protein>
    <recommendedName>
        <fullName evidence="4">DUF3293 domain-containing protein</fullName>
    </recommendedName>
</protein>
<dbReference type="Proteomes" id="UP000188929">
    <property type="component" value="Unassembled WGS sequence"/>
</dbReference>
<dbReference type="Pfam" id="PF11697">
    <property type="entry name" value="DUF3293"/>
    <property type="match status" value="1"/>
</dbReference>
<reference evidence="3" key="1">
    <citation type="submission" date="2016-10" db="EMBL/GenBank/DDBJ databases">
        <title>Frankia sp. NRRL B-16386 Genome sequencing.</title>
        <authorList>
            <person name="Ghodhbane-Gtari F."/>
            <person name="Swanson E."/>
            <person name="Gueddou A."/>
            <person name="Hezbri K."/>
            <person name="Ktari K."/>
            <person name="Nouioui I."/>
            <person name="Morris K."/>
            <person name="Simpson S."/>
            <person name="Abebe-Akele F."/>
            <person name="Thomas K."/>
            <person name="Gtari M."/>
            <person name="Tisa L.S."/>
        </authorList>
    </citation>
    <scope>NUCLEOTIDE SEQUENCE [LARGE SCALE GENOMIC DNA]</scope>
    <source>
        <strain evidence="3">NRRL B-16386</strain>
    </source>
</reference>
<dbReference type="EMBL" id="MOMC01000056">
    <property type="protein sequence ID" value="ONH25856.1"/>
    <property type="molecule type" value="Genomic_DNA"/>
</dbReference>
<accession>A0A1V2I4P0</accession>
<evidence type="ECO:0000256" key="1">
    <source>
        <dbReference type="SAM" id="MobiDB-lite"/>
    </source>
</evidence>
<feature type="region of interest" description="Disordered" evidence="1">
    <location>
        <begin position="240"/>
        <end position="328"/>
    </location>
</feature>
<feature type="compositionally biased region" description="Low complexity" evidence="1">
    <location>
        <begin position="248"/>
        <end position="303"/>
    </location>
</feature>
<name>A0A1V2I4P0_9ACTN</name>
<keyword evidence="3" id="KW-1185">Reference proteome</keyword>
<evidence type="ECO:0008006" key="4">
    <source>
        <dbReference type="Google" id="ProtNLM"/>
    </source>
</evidence>
<comment type="caution">
    <text evidence="2">The sequence shown here is derived from an EMBL/GenBank/DDBJ whole genome shotgun (WGS) entry which is preliminary data.</text>
</comment>
<dbReference type="InterPro" id="IPR021710">
    <property type="entry name" value="DUF3293"/>
</dbReference>
<sequence>MALLGAQPEATAAAASRSYLDRRRDLLAHDPDWRRPEVARLDDAFGRLSAAADVERRLAGYRPTRVRIGVGAATVVVAPAARGTTEGDFPFSDVERVHVLTAFNPRSRALRPHENANRQRALAGRVAATGLPSWPAVGGDEKNTELSIAVAGLTRARARALGAEFEQDAIFEWTPAAWSLVPCDELVTPRELGWRVSRVAAPLPDPLAARPGADAATTAAGAALEVALAAEAEAAEAAAIARARDQAGDAPPAATDPAEPGQPAASPAGPAAPSGGSSPAAPSTPSGAAPAAEAAPVSPADEPASPRPASAAKGDASTTPRDHGGANE</sequence>
<evidence type="ECO:0000313" key="3">
    <source>
        <dbReference type="Proteomes" id="UP000188929"/>
    </source>
</evidence>
<evidence type="ECO:0000313" key="2">
    <source>
        <dbReference type="EMBL" id="ONH25856.1"/>
    </source>
</evidence>
<gene>
    <name evidence="2" type="ORF">BL253_26370</name>
</gene>
<organism evidence="2 3">
    <name type="scientific">Pseudofrankia asymbiotica</name>
    <dbReference type="NCBI Taxonomy" id="1834516"/>
    <lineage>
        <taxon>Bacteria</taxon>
        <taxon>Bacillati</taxon>
        <taxon>Actinomycetota</taxon>
        <taxon>Actinomycetes</taxon>
        <taxon>Frankiales</taxon>
        <taxon>Frankiaceae</taxon>
        <taxon>Pseudofrankia</taxon>
    </lineage>
</organism>
<dbReference type="AlphaFoldDB" id="A0A1V2I4P0"/>